<keyword evidence="3" id="KW-1185">Reference proteome</keyword>
<feature type="compositionally biased region" description="Polar residues" evidence="1">
    <location>
        <begin position="116"/>
        <end position="139"/>
    </location>
</feature>
<evidence type="ECO:0000313" key="2">
    <source>
        <dbReference type="EMBL" id="KAF2183887.1"/>
    </source>
</evidence>
<dbReference type="EMBL" id="ML994640">
    <property type="protein sequence ID" value="KAF2183887.1"/>
    <property type="molecule type" value="Genomic_DNA"/>
</dbReference>
<dbReference type="OrthoDB" id="10515724at2759"/>
<feature type="compositionally biased region" description="Basic residues" evidence="1">
    <location>
        <begin position="89"/>
        <end position="102"/>
    </location>
</feature>
<name>A0A6A6DW22_9PEZI</name>
<evidence type="ECO:0000313" key="3">
    <source>
        <dbReference type="Proteomes" id="UP000800200"/>
    </source>
</evidence>
<evidence type="ECO:0000256" key="1">
    <source>
        <dbReference type="SAM" id="MobiDB-lite"/>
    </source>
</evidence>
<feature type="region of interest" description="Disordered" evidence="1">
    <location>
        <begin position="31"/>
        <end position="139"/>
    </location>
</feature>
<evidence type="ECO:0008006" key="4">
    <source>
        <dbReference type="Google" id="ProtNLM"/>
    </source>
</evidence>
<dbReference type="Proteomes" id="UP000800200">
    <property type="component" value="Unassembled WGS sequence"/>
</dbReference>
<gene>
    <name evidence="2" type="ORF">K469DRAFT_689636</name>
</gene>
<proteinExistence type="predicted"/>
<organism evidence="2 3">
    <name type="scientific">Zopfia rhizophila CBS 207.26</name>
    <dbReference type="NCBI Taxonomy" id="1314779"/>
    <lineage>
        <taxon>Eukaryota</taxon>
        <taxon>Fungi</taxon>
        <taxon>Dikarya</taxon>
        <taxon>Ascomycota</taxon>
        <taxon>Pezizomycotina</taxon>
        <taxon>Dothideomycetes</taxon>
        <taxon>Dothideomycetes incertae sedis</taxon>
        <taxon>Zopfiaceae</taxon>
        <taxon>Zopfia</taxon>
    </lineage>
</organism>
<protein>
    <recommendedName>
        <fullName evidence="4">Myb-like domain-containing protein</fullName>
    </recommendedName>
</protein>
<accession>A0A6A6DW22</accession>
<reference evidence="2" key="1">
    <citation type="journal article" date="2020" name="Stud. Mycol.">
        <title>101 Dothideomycetes genomes: a test case for predicting lifestyles and emergence of pathogens.</title>
        <authorList>
            <person name="Haridas S."/>
            <person name="Albert R."/>
            <person name="Binder M."/>
            <person name="Bloem J."/>
            <person name="Labutti K."/>
            <person name="Salamov A."/>
            <person name="Andreopoulos B."/>
            <person name="Baker S."/>
            <person name="Barry K."/>
            <person name="Bills G."/>
            <person name="Bluhm B."/>
            <person name="Cannon C."/>
            <person name="Castanera R."/>
            <person name="Culley D."/>
            <person name="Daum C."/>
            <person name="Ezra D."/>
            <person name="Gonzalez J."/>
            <person name="Henrissat B."/>
            <person name="Kuo A."/>
            <person name="Liang C."/>
            <person name="Lipzen A."/>
            <person name="Lutzoni F."/>
            <person name="Magnuson J."/>
            <person name="Mondo S."/>
            <person name="Nolan M."/>
            <person name="Ohm R."/>
            <person name="Pangilinan J."/>
            <person name="Park H.-J."/>
            <person name="Ramirez L."/>
            <person name="Alfaro M."/>
            <person name="Sun H."/>
            <person name="Tritt A."/>
            <person name="Yoshinaga Y."/>
            <person name="Zwiers L.-H."/>
            <person name="Turgeon B."/>
            <person name="Goodwin S."/>
            <person name="Spatafora J."/>
            <person name="Crous P."/>
            <person name="Grigoriev I."/>
        </authorList>
    </citation>
    <scope>NUCLEOTIDE SEQUENCE</scope>
    <source>
        <strain evidence="2">CBS 207.26</strain>
    </source>
</reference>
<sequence length="139" mass="15666">MDMEWKEIFELFPDRTSGAVRTRWHMLQGKRSVDTTDLLGLPATSTDAVAPRDDDRSSGDDDNNNDEHLSNNDEPSSFNTACEEAPKQIQKRAIKARERRAMHRLDGQRSVYEPTLSPNEASQETKATSRTGSSIPRFA</sequence>
<dbReference type="AlphaFoldDB" id="A0A6A6DW22"/>
<feature type="compositionally biased region" description="Basic and acidic residues" evidence="1">
    <location>
        <begin position="50"/>
        <end position="71"/>
    </location>
</feature>